<feature type="compositionally biased region" description="Basic and acidic residues" evidence="1">
    <location>
        <begin position="1"/>
        <end position="12"/>
    </location>
</feature>
<reference evidence="2 3" key="1">
    <citation type="submission" date="2018-10" db="EMBL/GenBank/DDBJ databases">
        <title>Isolation of pseudouridimycin from Streptomyces albus DSM 40763.</title>
        <authorList>
            <person name="Rosenqvist P."/>
            <person name="Metsae-Ketelae M."/>
            <person name="Virta P."/>
        </authorList>
    </citation>
    <scope>NUCLEOTIDE SEQUENCE [LARGE SCALE GENOMIC DNA]</scope>
    <source>
        <strain evidence="2 3">DSM 40763</strain>
    </source>
</reference>
<gene>
    <name evidence="2" type="ORF">D8771_10105</name>
</gene>
<evidence type="ECO:0000313" key="3">
    <source>
        <dbReference type="Proteomes" id="UP000298111"/>
    </source>
</evidence>
<dbReference type="AlphaFoldDB" id="A0A8H1LMF7"/>
<dbReference type="Proteomes" id="UP000298111">
    <property type="component" value="Unassembled WGS sequence"/>
</dbReference>
<accession>A0A8H1LMF7</accession>
<protein>
    <submittedName>
        <fullName evidence="2">Uncharacterized protein</fullName>
    </submittedName>
</protein>
<comment type="caution">
    <text evidence="2">The sequence shown here is derived from an EMBL/GenBank/DDBJ whole genome shotgun (WGS) entry which is preliminary data.</text>
</comment>
<feature type="region of interest" description="Disordered" evidence="1">
    <location>
        <begin position="1"/>
        <end position="60"/>
    </location>
</feature>
<sequence>MEAVHRRPDGPGHRRLSHPEVVPAPQRQRTAGPQLHPHHIHDPLGQSADVPGPLGRIVGLRGQDVPHRFPQQPEFGAGGGAVRALGQMHVTASLVRGVPDIREQQSARQPLVVPLVLPPVHNCTFLTHD</sequence>
<evidence type="ECO:0000313" key="2">
    <source>
        <dbReference type="EMBL" id="TGG85519.1"/>
    </source>
</evidence>
<dbReference type="EMBL" id="RCIY01000044">
    <property type="protein sequence ID" value="TGG85519.1"/>
    <property type="molecule type" value="Genomic_DNA"/>
</dbReference>
<evidence type="ECO:0000256" key="1">
    <source>
        <dbReference type="SAM" id="MobiDB-lite"/>
    </source>
</evidence>
<organism evidence="2 3">
    <name type="scientific">Streptomyces albus</name>
    <dbReference type="NCBI Taxonomy" id="1888"/>
    <lineage>
        <taxon>Bacteria</taxon>
        <taxon>Bacillati</taxon>
        <taxon>Actinomycetota</taxon>
        <taxon>Actinomycetes</taxon>
        <taxon>Kitasatosporales</taxon>
        <taxon>Streptomycetaceae</taxon>
        <taxon>Streptomyces</taxon>
    </lineage>
</organism>
<proteinExistence type="predicted"/>
<name>A0A8H1LMF7_9ACTN</name>